<proteinExistence type="predicted"/>
<dbReference type="EMBL" id="CP002859">
    <property type="protein sequence ID" value="AEI49290.1"/>
    <property type="molecule type" value="Genomic_DNA"/>
</dbReference>
<dbReference type="Proteomes" id="UP000000493">
    <property type="component" value="Chromosome"/>
</dbReference>
<protein>
    <submittedName>
        <fullName evidence="1">Uncharacterized protein</fullName>
    </submittedName>
</protein>
<evidence type="ECO:0000313" key="1">
    <source>
        <dbReference type="EMBL" id="AEI49290.1"/>
    </source>
</evidence>
<gene>
    <name evidence="1" type="ordered locus">Runsl_2902</name>
</gene>
<keyword evidence="2" id="KW-1185">Reference proteome</keyword>
<dbReference type="AlphaFoldDB" id="A0A7U3ZL94"/>
<reference evidence="2" key="1">
    <citation type="submission" date="2011-06" db="EMBL/GenBank/DDBJ databases">
        <title>The complete genome of chromosome of Runella slithyformis DSM 19594.</title>
        <authorList>
            <consortium name="US DOE Joint Genome Institute (JGI-PGF)"/>
            <person name="Lucas S."/>
            <person name="Han J."/>
            <person name="Lapidus A."/>
            <person name="Bruce D."/>
            <person name="Goodwin L."/>
            <person name="Pitluck S."/>
            <person name="Peters L."/>
            <person name="Kyrpides N."/>
            <person name="Mavromatis K."/>
            <person name="Ivanova N."/>
            <person name="Ovchinnikova G."/>
            <person name="Zhang X."/>
            <person name="Misra M."/>
            <person name="Detter J.C."/>
            <person name="Tapia R."/>
            <person name="Han C."/>
            <person name="Land M."/>
            <person name="Hauser L."/>
            <person name="Markowitz V."/>
            <person name="Cheng J.-F."/>
            <person name="Hugenholtz P."/>
            <person name="Woyke T."/>
            <person name="Wu D."/>
            <person name="Tindall B."/>
            <person name="Faehrich R."/>
            <person name="Brambilla E."/>
            <person name="Klenk H.-P."/>
            <person name="Eisen J.A."/>
        </authorList>
    </citation>
    <scope>NUCLEOTIDE SEQUENCE [LARGE SCALE GENOMIC DNA]</scope>
    <source>
        <strain evidence="2">ATCC 29530 / DSM 19594 / LMG 11500 / NCIMB 11436 / LSU 4</strain>
    </source>
</reference>
<dbReference type="KEGG" id="rsi:Runsl_2902"/>
<reference evidence="1 2" key="2">
    <citation type="journal article" date="2012" name="Stand. Genomic Sci.">
        <title>Complete genome sequence of the aquatic bacterium Runella slithyformis type strain (LSU 4(T)).</title>
        <authorList>
            <person name="Copeland A."/>
            <person name="Zhang X."/>
            <person name="Misra M."/>
            <person name="Lapidus A."/>
            <person name="Nolan M."/>
            <person name="Lucas S."/>
            <person name="Deshpande S."/>
            <person name="Cheng J.F."/>
            <person name="Tapia R."/>
            <person name="Goodwin L.A."/>
            <person name="Pitluck S."/>
            <person name="Liolios K."/>
            <person name="Pagani I."/>
            <person name="Ivanova N."/>
            <person name="Mikhailova N."/>
            <person name="Pati A."/>
            <person name="Chen A."/>
            <person name="Palaniappan K."/>
            <person name="Land M."/>
            <person name="Hauser L."/>
            <person name="Pan C."/>
            <person name="Jeffries C.D."/>
            <person name="Detter J.C."/>
            <person name="Brambilla E.M."/>
            <person name="Rohde M."/>
            <person name="Djao O.D."/>
            <person name="Goker M."/>
            <person name="Sikorski J."/>
            <person name="Tindall B.J."/>
            <person name="Woyke T."/>
            <person name="Bristow J."/>
            <person name="Eisen J.A."/>
            <person name="Markowitz V."/>
            <person name="Hugenholtz P."/>
            <person name="Kyrpides N.C."/>
            <person name="Klenk H.P."/>
            <person name="Mavromatis K."/>
        </authorList>
    </citation>
    <scope>NUCLEOTIDE SEQUENCE [LARGE SCALE GENOMIC DNA]</scope>
    <source>
        <strain evidence="2">ATCC 29530 / DSM 19594 / LMG 11500 / NCIMB 11436 / LSU 4</strain>
    </source>
</reference>
<organism evidence="1 2">
    <name type="scientific">Runella slithyformis (strain ATCC 29530 / DSM 19594 / LMG 11500 / NCIMB 11436 / LSU 4)</name>
    <dbReference type="NCBI Taxonomy" id="761193"/>
    <lineage>
        <taxon>Bacteria</taxon>
        <taxon>Pseudomonadati</taxon>
        <taxon>Bacteroidota</taxon>
        <taxon>Cytophagia</taxon>
        <taxon>Cytophagales</taxon>
        <taxon>Spirosomataceae</taxon>
        <taxon>Runella</taxon>
    </lineage>
</organism>
<name>A0A7U3ZL94_RUNSL</name>
<evidence type="ECO:0000313" key="2">
    <source>
        <dbReference type="Proteomes" id="UP000000493"/>
    </source>
</evidence>
<sequence>MRAYLRRIGYYSTMYWKSTPGFLGCSSCERAESCPCVPTFAGERAPLYKTNFLLIRIYVGAIGVWQRRPHSDSPQRIGAGEPEAVGLCIESRRAVFRRRITSCIFPIKKRREYDTTFGYLQSQSHTSRIPHHNVREKLYSKNGKVKNQKRLQDSQVHRL</sequence>
<accession>A0A7U3ZL94</accession>